<reference evidence="1 2" key="1">
    <citation type="submission" date="2016-05" db="EMBL/GenBank/DDBJ databases">
        <title>Genomic Taxonomy of the Vibrionaceae.</title>
        <authorList>
            <person name="Gomez-Gil B."/>
            <person name="Enciso-Ibarra J."/>
        </authorList>
    </citation>
    <scope>NUCLEOTIDE SEQUENCE [LARGE SCALE GENOMIC DNA]</scope>
    <source>
        <strain evidence="1 2">CAIM 1920</strain>
    </source>
</reference>
<accession>A0A1C3E8V9</accession>
<protein>
    <submittedName>
        <fullName evidence="1">Uncharacterized protein</fullName>
    </submittedName>
</protein>
<keyword evidence="2" id="KW-1185">Reference proteome</keyword>
<dbReference type="AlphaFoldDB" id="A0A1C3E8V9"/>
<name>A0A1C3E8V9_9GAMM</name>
<organism evidence="1 2">
    <name type="scientific">Veronia pacifica</name>
    <dbReference type="NCBI Taxonomy" id="1080227"/>
    <lineage>
        <taxon>Bacteria</taxon>
        <taxon>Pseudomonadati</taxon>
        <taxon>Pseudomonadota</taxon>
        <taxon>Gammaproteobacteria</taxon>
        <taxon>Vibrionales</taxon>
        <taxon>Vibrionaceae</taxon>
        <taxon>Veronia</taxon>
    </lineage>
</organism>
<evidence type="ECO:0000313" key="2">
    <source>
        <dbReference type="Proteomes" id="UP000094936"/>
    </source>
</evidence>
<comment type="caution">
    <text evidence="1">The sequence shown here is derived from an EMBL/GenBank/DDBJ whole genome shotgun (WGS) entry which is preliminary data.</text>
</comment>
<dbReference type="EMBL" id="LYBM01000066">
    <property type="protein sequence ID" value="ODA29685.1"/>
    <property type="molecule type" value="Genomic_DNA"/>
</dbReference>
<dbReference type="Proteomes" id="UP000094936">
    <property type="component" value="Unassembled WGS sequence"/>
</dbReference>
<proteinExistence type="predicted"/>
<sequence>MKGDQLLVRIWTESSWQLHSPGQNIQDVVLDFRALPPEEAQAYRYQRCHRHRKVLETHLALRISWGAVSTLC</sequence>
<gene>
    <name evidence="1" type="ORF">A8L45_21915</name>
</gene>
<evidence type="ECO:0000313" key="1">
    <source>
        <dbReference type="EMBL" id="ODA29685.1"/>
    </source>
</evidence>